<dbReference type="EMBL" id="CP063849">
    <property type="protein sequence ID" value="QOY91448.1"/>
    <property type="molecule type" value="Genomic_DNA"/>
</dbReference>
<dbReference type="KEGG" id="pfer:IRI77_16305"/>
<reference evidence="2 3" key="1">
    <citation type="submission" date="2020-10" db="EMBL/GenBank/DDBJ databases">
        <title>Complete genome sequence of Paludibaculum fermentans P105T, a facultatively anaerobic acidobacterium capable of dissimilatory Fe(III) reduction.</title>
        <authorList>
            <person name="Dedysh S.N."/>
            <person name="Beletsky A.V."/>
            <person name="Kulichevskaya I.S."/>
            <person name="Mardanov A.V."/>
            <person name="Ravin N.V."/>
        </authorList>
    </citation>
    <scope>NUCLEOTIDE SEQUENCE [LARGE SCALE GENOMIC DNA]</scope>
    <source>
        <strain evidence="2 3">P105</strain>
    </source>
</reference>
<gene>
    <name evidence="2" type="ORF">IRI77_16305</name>
</gene>
<keyword evidence="3" id="KW-1185">Reference proteome</keyword>
<dbReference type="Gene3D" id="3.10.450.50">
    <property type="match status" value="1"/>
</dbReference>
<dbReference type="Proteomes" id="UP000593892">
    <property type="component" value="Chromosome"/>
</dbReference>
<dbReference type="InterPro" id="IPR027843">
    <property type="entry name" value="DUF4440"/>
</dbReference>
<sequence length="134" mass="15180">MPGAVALDPIVRDLQSLDEELMRSVRQRDSDRLVELFYAEDAQLQIAGCPLIQGKEAIHEFWMALFRSGLVDVKVETSQIEVDRSIAYGVGRYALTRETHPGLLHTELGKYLVVYRRLADGRWRAVVDSFSSNS</sequence>
<dbReference type="RefSeq" id="WP_194453102.1">
    <property type="nucleotide sequence ID" value="NZ_CP063849.1"/>
</dbReference>
<evidence type="ECO:0000313" key="2">
    <source>
        <dbReference type="EMBL" id="QOY91448.1"/>
    </source>
</evidence>
<evidence type="ECO:0000259" key="1">
    <source>
        <dbReference type="Pfam" id="PF14534"/>
    </source>
</evidence>
<proteinExistence type="predicted"/>
<dbReference type="SUPFAM" id="SSF54427">
    <property type="entry name" value="NTF2-like"/>
    <property type="match status" value="1"/>
</dbReference>
<protein>
    <submittedName>
        <fullName evidence="2">Nuclear transport factor 2 family protein</fullName>
    </submittedName>
</protein>
<organism evidence="2 3">
    <name type="scientific">Paludibaculum fermentans</name>
    <dbReference type="NCBI Taxonomy" id="1473598"/>
    <lineage>
        <taxon>Bacteria</taxon>
        <taxon>Pseudomonadati</taxon>
        <taxon>Acidobacteriota</taxon>
        <taxon>Terriglobia</taxon>
        <taxon>Bryobacterales</taxon>
        <taxon>Bryobacteraceae</taxon>
        <taxon>Paludibaculum</taxon>
    </lineage>
</organism>
<accession>A0A7S7SNZ3</accession>
<dbReference type="InterPro" id="IPR032710">
    <property type="entry name" value="NTF2-like_dom_sf"/>
</dbReference>
<dbReference type="Pfam" id="PF14534">
    <property type="entry name" value="DUF4440"/>
    <property type="match status" value="1"/>
</dbReference>
<evidence type="ECO:0000313" key="3">
    <source>
        <dbReference type="Proteomes" id="UP000593892"/>
    </source>
</evidence>
<name>A0A7S7SNZ3_PALFE</name>
<feature type="domain" description="DUF4440" evidence="1">
    <location>
        <begin position="14"/>
        <end position="124"/>
    </location>
</feature>
<dbReference type="AlphaFoldDB" id="A0A7S7SNZ3"/>